<keyword evidence="2" id="KW-1185">Reference proteome</keyword>
<comment type="caution">
    <text evidence="1">The sequence shown here is derived from an EMBL/GenBank/DDBJ whole genome shotgun (WGS) entry which is preliminary data.</text>
</comment>
<dbReference type="EMBL" id="NMUH01008847">
    <property type="protein sequence ID" value="MQM19331.1"/>
    <property type="molecule type" value="Genomic_DNA"/>
</dbReference>
<accession>A0A843XJE6</accession>
<dbReference type="AlphaFoldDB" id="A0A843XJE6"/>
<dbReference type="Proteomes" id="UP000652761">
    <property type="component" value="Unassembled WGS sequence"/>
</dbReference>
<proteinExistence type="predicted"/>
<name>A0A843XJE6_COLES</name>
<feature type="non-terminal residue" evidence="1">
    <location>
        <position position="1"/>
    </location>
</feature>
<evidence type="ECO:0000313" key="2">
    <source>
        <dbReference type="Proteomes" id="UP000652761"/>
    </source>
</evidence>
<gene>
    <name evidence="1" type="ORF">Taro_052333</name>
</gene>
<evidence type="ECO:0000313" key="1">
    <source>
        <dbReference type="EMBL" id="MQM19331.1"/>
    </source>
</evidence>
<protein>
    <submittedName>
        <fullName evidence="1">Uncharacterized protein</fullName>
    </submittedName>
</protein>
<reference evidence="1" key="1">
    <citation type="submission" date="2017-07" db="EMBL/GenBank/DDBJ databases">
        <title>Taro Niue Genome Assembly and Annotation.</title>
        <authorList>
            <person name="Atibalentja N."/>
            <person name="Keating K."/>
            <person name="Fields C.J."/>
        </authorList>
    </citation>
    <scope>NUCLEOTIDE SEQUENCE</scope>
    <source>
        <strain evidence="1">Niue_2</strain>
        <tissue evidence="1">Leaf</tissue>
    </source>
</reference>
<organism evidence="1 2">
    <name type="scientific">Colocasia esculenta</name>
    <name type="common">Wild taro</name>
    <name type="synonym">Arum esculentum</name>
    <dbReference type="NCBI Taxonomy" id="4460"/>
    <lineage>
        <taxon>Eukaryota</taxon>
        <taxon>Viridiplantae</taxon>
        <taxon>Streptophyta</taxon>
        <taxon>Embryophyta</taxon>
        <taxon>Tracheophyta</taxon>
        <taxon>Spermatophyta</taxon>
        <taxon>Magnoliopsida</taxon>
        <taxon>Liliopsida</taxon>
        <taxon>Araceae</taxon>
        <taxon>Aroideae</taxon>
        <taxon>Colocasieae</taxon>
        <taxon>Colocasia</taxon>
    </lineage>
</organism>
<sequence length="103" mass="10625">MFEVQGGSTCGPSTLWRSEVAVPMVRRCFSRGCSVSLVVTPGRDVTLVASACVDSAGSAGVVFGLTRVMVEAFSLFRCFVVLCSRSMGGGVTFRVPGGGPGGR</sequence>